<dbReference type="AlphaFoldDB" id="A0A9Q1J343"/>
<evidence type="ECO:0000313" key="2">
    <source>
        <dbReference type="EMBL" id="KAJ8364023.1"/>
    </source>
</evidence>
<gene>
    <name evidence="2" type="ORF">SKAU_G00128540</name>
</gene>
<comment type="caution">
    <text evidence="2">The sequence shown here is derived from an EMBL/GenBank/DDBJ whole genome shotgun (WGS) entry which is preliminary data.</text>
</comment>
<feature type="region of interest" description="Disordered" evidence="1">
    <location>
        <begin position="21"/>
        <end position="154"/>
    </location>
</feature>
<accession>A0A9Q1J343</accession>
<keyword evidence="3" id="KW-1185">Reference proteome</keyword>
<reference evidence="2" key="1">
    <citation type="journal article" date="2023" name="Science">
        <title>Genome structures resolve the early diversification of teleost fishes.</title>
        <authorList>
            <person name="Parey E."/>
            <person name="Louis A."/>
            <person name="Montfort J."/>
            <person name="Bouchez O."/>
            <person name="Roques C."/>
            <person name="Iampietro C."/>
            <person name="Lluch J."/>
            <person name="Castinel A."/>
            <person name="Donnadieu C."/>
            <person name="Desvignes T."/>
            <person name="Floi Bucao C."/>
            <person name="Jouanno E."/>
            <person name="Wen M."/>
            <person name="Mejri S."/>
            <person name="Dirks R."/>
            <person name="Jansen H."/>
            <person name="Henkel C."/>
            <person name="Chen W.J."/>
            <person name="Zahm M."/>
            <person name="Cabau C."/>
            <person name="Klopp C."/>
            <person name="Thompson A.W."/>
            <person name="Robinson-Rechavi M."/>
            <person name="Braasch I."/>
            <person name="Lecointre G."/>
            <person name="Bobe J."/>
            <person name="Postlethwait J.H."/>
            <person name="Berthelot C."/>
            <person name="Roest Crollius H."/>
            <person name="Guiguen Y."/>
        </authorList>
    </citation>
    <scope>NUCLEOTIDE SEQUENCE</scope>
    <source>
        <strain evidence="2">WJC10195</strain>
    </source>
</reference>
<name>A0A9Q1J343_SYNKA</name>
<proteinExistence type="predicted"/>
<protein>
    <submittedName>
        <fullName evidence="2">Uncharacterized protein</fullName>
    </submittedName>
</protein>
<sequence length="154" mass="16576">MTAVWNAFILSHCGADRVPEHFKRRDRSSSLSGVAEKHGARPLPAGTAPPPEPRLRGQVRVGSLGRNGRGVTGDISETRALRASLGRLDPLDTPSPAPKARQEPALTASKSLTGIERIALTRPGLRRVSQDPAAARSPERTGPAPWHRHPHSFN</sequence>
<dbReference type="EMBL" id="JAINUF010000004">
    <property type="protein sequence ID" value="KAJ8364023.1"/>
    <property type="molecule type" value="Genomic_DNA"/>
</dbReference>
<dbReference type="Proteomes" id="UP001152622">
    <property type="component" value="Chromosome 4"/>
</dbReference>
<organism evidence="2 3">
    <name type="scientific">Synaphobranchus kaupii</name>
    <name type="common">Kaup's arrowtooth eel</name>
    <dbReference type="NCBI Taxonomy" id="118154"/>
    <lineage>
        <taxon>Eukaryota</taxon>
        <taxon>Metazoa</taxon>
        <taxon>Chordata</taxon>
        <taxon>Craniata</taxon>
        <taxon>Vertebrata</taxon>
        <taxon>Euteleostomi</taxon>
        <taxon>Actinopterygii</taxon>
        <taxon>Neopterygii</taxon>
        <taxon>Teleostei</taxon>
        <taxon>Anguilliformes</taxon>
        <taxon>Synaphobranchidae</taxon>
        <taxon>Synaphobranchus</taxon>
    </lineage>
</organism>
<evidence type="ECO:0000256" key="1">
    <source>
        <dbReference type="SAM" id="MobiDB-lite"/>
    </source>
</evidence>
<evidence type="ECO:0000313" key="3">
    <source>
        <dbReference type="Proteomes" id="UP001152622"/>
    </source>
</evidence>